<accession>A0A2J6WE13</accession>
<evidence type="ECO:0000313" key="4">
    <source>
        <dbReference type="Proteomes" id="UP000237040"/>
    </source>
</evidence>
<comment type="caution">
    <text evidence="3">The sequence shown here is derived from an EMBL/GenBank/DDBJ whole genome shotgun (WGS) entry which is preliminary data.</text>
</comment>
<dbReference type="SUPFAM" id="SSF110296">
    <property type="entry name" value="Oligoxyloglucan reducing end-specific cellobiohydrolase"/>
    <property type="match status" value="3"/>
</dbReference>
<evidence type="ECO:0000313" key="3">
    <source>
        <dbReference type="EMBL" id="PMP67106.1"/>
    </source>
</evidence>
<dbReference type="Gene3D" id="2.130.10.10">
    <property type="entry name" value="YVTN repeat-like/Quinoprotein amine dehydrogenase"/>
    <property type="match status" value="6"/>
</dbReference>
<organism evidence="3 4">
    <name type="scientific">Caldisericum exile</name>
    <dbReference type="NCBI Taxonomy" id="693075"/>
    <lineage>
        <taxon>Bacteria</taxon>
        <taxon>Pseudomonadati</taxon>
        <taxon>Caldisericota/Cryosericota group</taxon>
        <taxon>Caldisericota</taxon>
        <taxon>Caldisericia</taxon>
        <taxon>Caldisericales</taxon>
        <taxon>Caldisericaceae</taxon>
        <taxon>Caldisericum</taxon>
    </lineage>
</organism>
<dbReference type="SUPFAM" id="SSF75011">
    <property type="entry name" value="3-carboxy-cis,cis-mucoante lactonizing enzyme"/>
    <property type="match status" value="1"/>
</dbReference>
<reference evidence="3 4" key="1">
    <citation type="submission" date="2018-01" db="EMBL/GenBank/DDBJ databases">
        <title>Metagenomic assembled genomes from two thermal pools in the Uzon Caldera, Kamchatka, Russia.</title>
        <authorList>
            <person name="Wilkins L."/>
            <person name="Ettinger C."/>
        </authorList>
    </citation>
    <scope>NUCLEOTIDE SEQUENCE [LARGE SCALE GENOMIC DNA]</scope>
    <source>
        <strain evidence="3">ZAV-07</strain>
    </source>
</reference>
<dbReference type="InterPro" id="IPR015943">
    <property type="entry name" value="WD40/YVTN_repeat-like_dom_sf"/>
</dbReference>
<evidence type="ECO:0000256" key="1">
    <source>
        <dbReference type="ARBA" id="ARBA00022737"/>
    </source>
</evidence>
<dbReference type="CDD" id="cd15482">
    <property type="entry name" value="Sialidase_non-viral"/>
    <property type="match status" value="1"/>
</dbReference>
<dbReference type="PANTHER" id="PTHR43739">
    <property type="entry name" value="XYLOGLUCANASE (EUROFUNG)"/>
    <property type="match status" value="1"/>
</dbReference>
<dbReference type="Pfam" id="PF15899">
    <property type="entry name" value="BNR_6"/>
    <property type="match status" value="1"/>
</dbReference>
<dbReference type="GO" id="GO:0010411">
    <property type="term" value="P:xyloglucan metabolic process"/>
    <property type="evidence" value="ECO:0007669"/>
    <property type="project" value="TreeGrafter"/>
</dbReference>
<dbReference type="Proteomes" id="UP000237040">
    <property type="component" value="Unassembled WGS sequence"/>
</dbReference>
<keyword evidence="1" id="KW-0677">Repeat</keyword>
<dbReference type="InterPro" id="IPR031778">
    <property type="entry name" value="Sortilin_N"/>
</dbReference>
<feature type="non-terminal residue" evidence="3">
    <location>
        <position position="984"/>
    </location>
</feature>
<proteinExistence type="predicted"/>
<name>A0A2J6WE13_9BACT</name>
<dbReference type="InterPro" id="IPR052025">
    <property type="entry name" value="Xyloglucanase_GH74"/>
</dbReference>
<protein>
    <recommendedName>
        <fullName evidence="2">Sortilin N-terminal domain-containing protein</fullName>
    </recommendedName>
</protein>
<gene>
    <name evidence="3" type="ORF">C0189_03860</name>
</gene>
<dbReference type="Pfam" id="PF15902">
    <property type="entry name" value="Sortilin-Vps10"/>
    <property type="match status" value="1"/>
</dbReference>
<dbReference type="EMBL" id="PNIL01000056">
    <property type="protein sequence ID" value="PMP67106.1"/>
    <property type="molecule type" value="Genomic_DNA"/>
</dbReference>
<dbReference type="InterPro" id="IPR002860">
    <property type="entry name" value="BNR_rpt"/>
</dbReference>
<evidence type="ECO:0000259" key="2">
    <source>
        <dbReference type="Pfam" id="PF15902"/>
    </source>
</evidence>
<sequence>MKKLLLFVILFSLFIPNVVFGKTLYWKTLLTKDKLVSHQDYFTPIKGIVVDPNNPNIIYLASWGNGVLKSEDGGAHFYPINDGLSELYTYTVKVDPNNSNILYVGTATGVFVSYNSGATFSLLQDLRLDITSIEFGTGVLYAGVFNNGVNAGLYKFVDNKWVEVGLSDLDIISIARLDASTLLLGTSDGLYSFDEKTSTFKFLGFQGSAINSVAVSSKKIVLGTSNGVYESDSAPLYFVPIKHVKLSEGNFLSVAIYKDNPYKFIAGQDNGFLYRFDLNTGAFEMLIVNAKRIYSLFITKDDKIFVGTENAFLWSDNNGQSFKGFSVKVSGGELQVDPLNKNIIYVGSDKGLFKSVDGGVRFINLGLRNNVVFSIAINPNDDKELFVGTSLGLFRSNDFGENFTEIKQFSGYSVTFVAISPSNQRTFAGSELGLFVSSDHGETWEKSLSIKDGDFITYIAIDPTNSNTIYAVTFIDGLYKTTDGGKTWQYLGYSDLSITSISICKRNPNLVYMSTIGSVYVSVDGGKSFIKTFNISAGLYGSYVFKQVVVDEENPNIAFAVGDLVIYGQDRVTKLLKKIYDEPFLYMTKDMGKNWEKLDLPNTIEYNNAIYFDKETNSALLLTGIGILHYDFNSMRYYYFTQGFPDEYIRVVRFFNDSIFVGTDLGNIGKSSDGGETFKFHAKFDNPILSLFQSPTNPDTIYAGTSMGLLVSTDFGSLWRKATDLSDAIYKITGYSSNGHDIIFLGTDTGIFEIDGSFDSIRKIYDGICTALYYDNGKLYAGTDNGLIVTNDFKNFEIVKDIQERINVITTFDNSVLAGTMNGLYVISGDGVKVVLENTAIFDILSQNNLIYLATDSGVLILNKDLSYTPINNGLTNYYATSITSNKNGDIFLGTDGGGLFKLETIAILKVLETSGGKIEPSGEFTMFSSYEKEFLITPNLGFRLKDVLLNGNSYLNNVKDLGNGTYALKISGIHDDSTLQALF</sequence>
<feature type="domain" description="Sortilin N-terminal" evidence="2">
    <location>
        <begin position="434"/>
        <end position="490"/>
    </location>
</feature>
<dbReference type="AlphaFoldDB" id="A0A2J6WE13"/>
<dbReference type="PANTHER" id="PTHR43739:SF5">
    <property type="entry name" value="EXO-ALPHA-SIALIDASE"/>
    <property type="match status" value="1"/>
</dbReference>